<dbReference type="SUPFAM" id="SSF56281">
    <property type="entry name" value="Metallo-hydrolase/oxidoreductase"/>
    <property type="match status" value="1"/>
</dbReference>
<dbReference type="PANTHER" id="PTHR36839">
    <property type="entry name" value="METALLO-BETA-LACTAMASE FAMILY PROTEIN (AFU_ORTHOLOGUE AFUA_5G12770)"/>
    <property type="match status" value="1"/>
</dbReference>
<organism evidence="2 3">
    <name type="scientific">Pyricularia grisea</name>
    <name type="common">Crabgrass-specific blast fungus</name>
    <name type="synonym">Magnaporthe grisea</name>
    <dbReference type="NCBI Taxonomy" id="148305"/>
    <lineage>
        <taxon>Eukaryota</taxon>
        <taxon>Fungi</taxon>
        <taxon>Dikarya</taxon>
        <taxon>Ascomycota</taxon>
        <taxon>Pezizomycotina</taxon>
        <taxon>Sordariomycetes</taxon>
        <taxon>Sordariomycetidae</taxon>
        <taxon>Magnaporthales</taxon>
        <taxon>Pyriculariaceae</taxon>
        <taxon>Pyricularia</taxon>
    </lineage>
</organism>
<dbReference type="InterPro" id="IPR036866">
    <property type="entry name" value="RibonucZ/Hydroxyglut_hydro"/>
</dbReference>
<reference evidence="3" key="2">
    <citation type="submission" date="2019-10" db="EMBL/GenBank/DDBJ databases">
        <authorList>
            <consortium name="NCBI Genome Project"/>
        </authorList>
    </citation>
    <scope>NUCLEOTIDE SEQUENCE</scope>
    <source>
        <strain evidence="3">NI907</strain>
    </source>
</reference>
<dbReference type="OrthoDB" id="17458at2759"/>
<keyword evidence="2" id="KW-1185">Reference proteome</keyword>
<dbReference type="KEGG" id="pgri:PgNI_08603"/>
<dbReference type="AlphaFoldDB" id="A0A6P8AV83"/>
<proteinExistence type="predicted"/>
<feature type="compositionally biased region" description="Low complexity" evidence="1">
    <location>
        <begin position="89"/>
        <end position="103"/>
    </location>
</feature>
<dbReference type="GeneID" id="41963506"/>
<evidence type="ECO:0000313" key="2">
    <source>
        <dbReference type="Proteomes" id="UP000515153"/>
    </source>
</evidence>
<dbReference type="Proteomes" id="UP000515153">
    <property type="component" value="Chromosome V"/>
</dbReference>
<gene>
    <name evidence="3" type="ORF">PgNI_08603</name>
</gene>
<dbReference type="RefSeq" id="XP_030978764.1">
    <property type="nucleotide sequence ID" value="XM_031128598.1"/>
</dbReference>
<accession>A0A6P8AV83</accession>
<dbReference type="Gene3D" id="3.60.15.10">
    <property type="entry name" value="Ribonuclease Z/Hydroxyacylglutathione hydrolase-like"/>
    <property type="match status" value="1"/>
</dbReference>
<reference evidence="3" key="3">
    <citation type="submission" date="2025-08" db="UniProtKB">
        <authorList>
            <consortium name="RefSeq"/>
        </authorList>
    </citation>
    <scope>IDENTIFICATION</scope>
    <source>
        <strain evidence="3">NI907</strain>
    </source>
</reference>
<evidence type="ECO:0000256" key="1">
    <source>
        <dbReference type="SAM" id="MobiDB-lite"/>
    </source>
</evidence>
<feature type="region of interest" description="Disordered" evidence="1">
    <location>
        <begin position="79"/>
        <end position="109"/>
    </location>
</feature>
<reference evidence="2 3" key="1">
    <citation type="journal article" date="2019" name="Mol. Biol. Evol.">
        <title>Blast fungal genomes show frequent chromosomal changes, gene gains and losses, and effector gene turnover.</title>
        <authorList>
            <person name="Gomez Luciano L.B."/>
            <person name="Jason Tsai I."/>
            <person name="Chuma I."/>
            <person name="Tosa Y."/>
            <person name="Chen Y.H."/>
            <person name="Li J.Y."/>
            <person name="Li M.Y."/>
            <person name="Jade Lu M.Y."/>
            <person name="Nakayashiki H."/>
            <person name="Li W.H."/>
        </authorList>
    </citation>
    <scope>NUCLEOTIDE SEQUENCE [LARGE SCALE GENOMIC DNA]</scope>
    <source>
        <strain evidence="2 3">NI907</strain>
    </source>
</reference>
<dbReference type="PANTHER" id="PTHR36839:SF1">
    <property type="entry name" value="METALLO-BETA-LACTAMASE FAMILY PROTEIN (AFU_ORTHOLOGUE AFUA_5G12770)"/>
    <property type="match status" value="1"/>
</dbReference>
<feature type="compositionally biased region" description="Pro residues" evidence="1">
    <location>
        <begin position="79"/>
        <end position="88"/>
    </location>
</feature>
<name>A0A6P8AV83_PYRGI</name>
<evidence type="ECO:0008006" key="4">
    <source>
        <dbReference type="Google" id="ProtNLM"/>
    </source>
</evidence>
<sequence>MPAADEPTPGLETSLTAQWLICVSCGTQYPTTSRSRQKTCFICDDPRHYTPAAGQSFTTMAALRASGHRNIFMPYEPSYPGPMSPPSPTTSVASSAVDSGSSPTLSPSDLLINRRHPVMRPDSWKRLGVSYSSIYNNSKAKRSSSQPPKQERYHPHGAMISIVTKPIFAMGQRAILVHTPAGNILWDCITLLDDDTVERIRALGGLAAIVISHPHFYTAHAEWAAAFGCPVFLAAEDRKWVALEIPLHIFLGNSKTDQIMRRSHEIIIEGVRSGFIAVKLGGHFPGSMVGHFDGRLLISDTLLTTPAGLGGWEADAAGNTRSRPPGLNTFAFMWSGPNSIPLSADDITRIWEVLKRYDFKSTHGAFLGEDIEDAAGIKRRVLESIQIQIKRMGWTYNPLLTESAPSQN</sequence>
<evidence type="ECO:0000313" key="3">
    <source>
        <dbReference type="RefSeq" id="XP_030978764.1"/>
    </source>
</evidence>
<protein>
    <recommendedName>
        <fullName evidence="4">Metallo-beta-lactamase domain-containing protein</fullName>
    </recommendedName>
</protein>